<accession>A0A831ZU84</accession>
<comment type="caution">
    <text evidence="1">The sequence shown here is derived from an EMBL/GenBank/DDBJ whole genome shotgun (WGS) entry which is preliminary data.</text>
</comment>
<protein>
    <submittedName>
        <fullName evidence="1">Phosphoesterase</fullName>
    </submittedName>
</protein>
<gene>
    <name evidence="1" type="ORF">ENS06_15795</name>
</gene>
<dbReference type="Gene3D" id="3.90.79.10">
    <property type="entry name" value="Nucleoside Triphosphate Pyrophosphohydrolase"/>
    <property type="match status" value="1"/>
</dbReference>
<dbReference type="InterPro" id="IPR015797">
    <property type="entry name" value="NUDIX_hydrolase-like_dom_sf"/>
</dbReference>
<dbReference type="EMBL" id="DSTK01000041">
    <property type="protein sequence ID" value="HFK98774.1"/>
    <property type="molecule type" value="Genomic_DNA"/>
</dbReference>
<name>A0A831ZU84_9BACT</name>
<evidence type="ECO:0000313" key="1">
    <source>
        <dbReference type="EMBL" id="HFK98774.1"/>
    </source>
</evidence>
<organism evidence="1">
    <name type="scientific">Desulfacinum infernum</name>
    <dbReference type="NCBI Taxonomy" id="35837"/>
    <lineage>
        <taxon>Bacteria</taxon>
        <taxon>Pseudomonadati</taxon>
        <taxon>Thermodesulfobacteriota</taxon>
        <taxon>Syntrophobacteria</taxon>
        <taxon>Syntrophobacterales</taxon>
        <taxon>Syntrophobacteraceae</taxon>
        <taxon>Desulfacinum</taxon>
    </lineage>
</organism>
<dbReference type="SUPFAM" id="SSF55811">
    <property type="entry name" value="Nudix"/>
    <property type="match status" value="1"/>
</dbReference>
<sequence length="210" mass="23464">MGLDEQVLCVSRRALPAAWLGQRTAIPLSYQHCLEILTAAAYCYKPRRQAERDPRFKQLIPYVVAVDPRGPRVGCYRRKGSETRLHGLESVGMGGHVTRDDAADAHDGLASVLARGIQRELTEEFLALPEPLALRFQGIINEEETEVGEVHLGLVFRLEVSRPEAVRVGAELHDFQWLTLAQAMRRPLELWSRLAIKLVEGCCAETIATV</sequence>
<dbReference type="AlphaFoldDB" id="A0A831ZU84"/>
<proteinExistence type="predicted"/>
<reference evidence="1" key="1">
    <citation type="journal article" date="2020" name="mSystems">
        <title>Genome- and Community-Level Interaction Insights into Carbon Utilization and Element Cycling Functions of Hydrothermarchaeota in Hydrothermal Sediment.</title>
        <authorList>
            <person name="Zhou Z."/>
            <person name="Liu Y."/>
            <person name="Xu W."/>
            <person name="Pan J."/>
            <person name="Luo Z.H."/>
            <person name="Li M."/>
        </authorList>
    </citation>
    <scope>NUCLEOTIDE SEQUENCE [LARGE SCALE GENOMIC DNA]</scope>
    <source>
        <strain evidence="1">SpSt-456</strain>
    </source>
</reference>